<dbReference type="EMBL" id="JASPKZ010004571">
    <property type="protein sequence ID" value="KAJ9590048.1"/>
    <property type="molecule type" value="Genomic_DNA"/>
</dbReference>
<evidence type="ECO:0000256" key="4">
    <source>
        <dbReference type="ARBA" id="ARBA00022692"/>
    </source>
</evidence>
<dbReference type="SUPFAM" id="SSF57424">
    <property type="entry name" value="LDL receptor-like module"/>
    <property type="match status" value="1"/>
</dbReference>
<evidence type="ECO:0000256" key="3">
    <source>
        <dbReference type="ARBA" id="ARBA00022583"/>
    </source>
</evidence>
<keyword evidence="2" id="KW-0245">EGF-like domain</keyword>
<dbReference type="InterPro" id="IPR036055">
    <property type="entry name" value="LDL_receptor-like_sf"/>
</dbReference>
<sequence>MERQMRVVPLVMMVVLLMPMAMPACRISEFPCRNGRCIRLDRYCDGVDDCGDKSDEPRYCT</sequence>
<evidence type="ECO:0000256" key="11">
    <source>
        <dbReference type="ARBA" id="ARBA00023170"/>
    </source>
</evidence>
<feature type="disulfide bond" evidence="13">
    <location>
        <begin position="32"/>
        <end position="50"/>
    </location>
</feature>
<dbReference type="GO" id="GO:0006897">
    <property type="term" value="P:endocytosis"/>
    <property type="evidence" value="ECO:0007669"/>
    <property type="project" value="UniProtKB-KW"/>
</dbReference>
<feature type="signal peptide" evidence="14">
    <location>
        <begin position="1"/>
        <end position="23"/>
    </location>
</feature>
<feature type="non-terminal residue" evidence="15">
    <location>
        <position position="61"/>
    </location>
</feature>
<dbReference type="Gene3D" id="4.10.400.10">
    <property type="entry name" value="Low-density Lipoprotein Receptor"/>
    <property type="match status" value="1"/>
</dbReference>
<evidence type="ECO:0000256" key="10">
    <source>
        <dbReference type="ARBA" id="ARBA00023157"/>
    </source>
</evidence>
<evidence type="ECO:0000256" key="12">
    <source>
        <dbReference type="ARBA" id="ARBA00023180"/>
    </source>
</evidence>
<dbReference type="Pfam" id="PF00057">
    <property type="entry name" value="Ldl_recept_a"/>
    <property type="match status" value="1"/>
</dbReference>
<dbReference type="PROSITE" id="PS50068">
    <property type="entry name" value="LDLRA_2"/>
    <property type="match status" value="1"/>
</dbReference>
<comment type="subcellular location">
    <subcellularLocation>
        <location evidence="1">Membrane</location>
        <topology evidence="1">Single-pass type I membrane protein</topology>
    </subcellularLocation>
</comment>
<comment type="caution">
    <text evidence="15">The sequence shown here is derived from an EMBL/GenBank/DDBJ whole genome shotgun (WGS) entry which is preliminary data.</text>
</comment>
<keyword evidence="5 14" id="KW-0732">Signal</keyword>
<dbReference type="AlphaFoldDB" id="A0AAD8A248"/>
<protein>
    <submittedName>
        <fullName evidence="15">Uncharacterized protein</fullName>
    </submittedName>
</protein>
<evidence type="ECO:0000313" key="15">
    <source>
        <dbReference type="EMBL" id="KAJ9590048.1"/>
    </source>
</evidence>
<evidence type="ECO:0000256" key="13">
    <source>
        <dbReference type="PROSITE-ProRule" id="PRU00124"/>
    </source>
</evidence>
<evidence type="ECO:0000256" key="2">
    <source>
        <dbReference type="ARBA" id="ARBA00022536"/>
    </source>
</evidence>
<evidence type="ECO:0000256" key="8">
    <source>
        <dbReference type="ARBA" id="ARBA00022989"/>
    </source>
</evidence>
<dbReference type="InterPro" id="IPR002172">
    <property type="entry name" value="LDrepeatLR_classA_rpt"/>
</dbReference>
<dbReference type="Proteomes" id="UP001233999">
    <property type="component" value="Unassembled WGS sequence"/>
</dbReference>
<keyword evidence="7" id="KW-0106">Calcium</keyword>
<evidence type="ECO:0000313" key="16">
    <source>
        <dbReference type="Proteomes" id="UP001233999"/>
    </source>
</evidence>
<dbReference type="FunFam" id="4.10.400.10:FF:000009">
    <property type="entry name" value="Low-density lipoprotein receptor-related protein 1"/>
    <property type="match status" value="1"/>
</dbReference>
<evidence type="ECO:0000256" key="7">
    <source>
        <dbReference type="ARBA" id="ARBA00022837"/>
    </source>
</evidence>
<evidence type="ECO:0000256" key="6">
    <source>
        <dbReference type="ARBA" id="ARBA00022737"/>
    </source>
</evidence>
<evidence type="ECO:0000256" key="9">
    <source>
        <dbReference type="ARBA" id="ARBA00023136"/>
    </source>
</evidence>
<dbReference type="InterPro" id="IPR023415">
    <property type="entry name" value="LDLR_class-A_CS"/>
</dbReference>
<organism evidence="15 16">
    <name type="scientific">Diploptera punctata</name>
    <name type="common">Pacific beetle cockroach</name>
    <dbReference type="NCBI Taxonomy" id="6984"/>
    <lineage>
        <taxon>Eukaryota</taxon>
        <taxon>Metazoa</taxon>
        <taxon>Ecdysozoa</taxon>
        <taxon>Arthropoda</taxon>
        <taxon>Hexapoda</taxon>
        <taxon>Insecta</taxon>
        <taxon>Pterygota</taxon>
        <taxon>Neoptera</taxon>
        <taxon>Polyneoptera</taxon>
        <taxon>Dictyoptera</taxon>
        <taxon>Blattodea</taxon>
        <taxon>Blaberoidea</taxon>
        <taxon>Blaberidae</taxon>
        <taxon>Diplopterinae</taxon>
        <taxon>Diploptera</taxon>
    </lineage>
</organism>
<name>A0AAD8A248_DIPPU</name>
<keyword evidence="8" id="KW-1133">Transmembrane helix</keyword>
<dbReference type="PROSITE" id="PS01209">
    <property type="entry name" value="LDLRA_1"/>
    <property type="match status" value="1"/>
</dbReference>
<feature type="chain" id="PRO_5041909698" evidence="14">
    <location>
        <begin position="24"/>
        <end position="61"/>
    </location>
</feature>
<evidence type="ECO:0000256" key="5">
    <source>
        <dbReference type="ARBA" id="ARBA00022729"/>
    </source>
</evidence>
<reference evidence="15" key="1">
    <citation type="journal article" date="2023" name="IScience">
        <title>Live-bearing cockroach genome reveals convergent evolutionary mechanisms linked to viviparity in insects and beyond.</title>
        <authorList>
            <person name="Fouks B."/>
            <person name="Harrison M.C."/>
            <person name="Mikhailova A.A."/>
            <person name="Marchal E."/>
            <person name="English S."/>
            <person name="Carruthers M."/>
            <person name="Jennings E.C."/>
            <person name="Chiamaka E.L."/>
            <person name="Frigard R.A."/>
            <person name="Pippel M."/>
            <person name="Attardo G.M."/>
            <person name="Benoit J.B."/>
            <person name="Bornberg-Bauer E."/>
            <person name="Tobe S.S."/>
        </authorList>
    </citation>
    <scope>NUCLEOTIDE SEQUENCE</scope>
    <source>
        <strain evidence="15">Stay&amp;Tobe</strain>
    </source>
</reference>
<keyword evidence="12" id="KW-0325">Glycoprotein</keyword>
<evidence type="ECO:0000256" key="14">
    <source>
        <dbReference type="SAM" id="SignalP"/>
    </source>
</evidence>
<evidence type="ECO:0000256" key="1">
    <source>
        <dbReference type="ARBA" id="ARBA00004479"/>
    </source>
</evidence>
<keyword evidence="11" id="KW-0675">Receptor</keyword>
<keyword evidence="9" id="KW-0472">Membrane</keyword>
<keyword evidence="10 13" id="KW-1015">Disulfide bond</keyword>
<gene>
    <name evidence="15" type="ORF">L9F63_016824</name>
</gene>
<accession>A0AAD8A248</accession>
<reference evidence="15" key="2">
    <citation type="submission" date="2023-05" db="EMBL/GenBank/DDBJ databases">
        <authorList>
            <person name="Fouks B."/>
        </authorList>
    </citation>
    <scope>NUCLEOTIDE SEQUENCE</scope>
    <source>
        <strain evidence="15">Stay&amp;Tobe</strain>
        <tissue evidence="15">Testes</tissue>
    </source>
</reference>
<proteinExistence type="predicted"/>
<feature type="disulfide bond" evidence="13">
    <location>
        <begin position="25"/>
        <end position="37"/>
    </location>
</feature>
<dbReference type="GO" id="GO:0016020">
    <property type="term" value="C:membrane"/>
    <property type="evidence" value="ECO:0007669"/>
    <property type="project" value="UniProtKB-SubCell"/>
</dbReference>
<dbReference type="CDD" id="cd00112">
    <property type="entry name" value="LDLa"/>
    <property type="match status" value="1"/>
</dbReference>
<comment type="caution">
    <text evidence="13">Lacks conserved residue(s) required for the propagation of feature annotation.</text>
</comment>
<keyword evidence="16" id="KW-1185">Reference proteome</keyword>
<keyword evidence="4" id="KW-0812">Transmembrane</keyword>
<dbReference type="SMART" id="SM00192">
    <property type="entry name" value="LDLa"/>
    <property type="match status" value="1"/>
</dbReference>
<keyword evidence="6" id="KW-0677">Repeat</keyword>
<keyword evidence="3" id="KW-0254">Endocytosis</keyword>